<dbReference type="EMBL" id="WBUI01000027">
    <property type="protein sequence ID" value="KAB2929709.1"/>
    <property type="molecule type" value="Genomic_DNA"/>
</dbReference>
<dbReference type="Proteomes" id="UP000460298">
    <property type="component" value="Unassembled WGS sequence"/>
</dbReference>
<dbReference type="AlphaFoldDB" id="A0A833LWR4"/>
<evidence type="ECO:0000313" key="2">
    <source>
        <dbReference type="Proteomes" id="UP000460298"/>
    </source>
</evidence>
<protein>
    <submittedName>
        <fullName evidence="1">Uncharacterized protein</fullName>
    </submittedName>
</protein>
<comment type="caution">
    <text evidence="1">The sequence shown here is derived from an EMBL/GenBank/DDBJ whole genome shotgun (WGS) entry which is preliminary data.</text>
</comment>
<accession>A0A833LWR4</accession>
<dbReference type="SUPFAM" id="SSF48208">
    <property type="entry name" value="Six-hairpin glycosidases"/>
    <property type="match status" value="1"/>
</dbReference>
<dbReference type="Gene3D" id="1.50.10.10">
    <property type="match status" value="1"/>
</dbReference>
<proteinExistence type="predicted"/>
<sequence>MKSAIRRHLAGLVQRFLGIHPDVIRLIGGGFRLTNPSNANFPSENLPLASRVIASGMWNYCFFQFYRNFAGPYWVERQYNPRDDSFIPRAGSMMSLNLTHRTWCGFRGPNSSSFGMVDPAGSLSPVIGFYSIEIGLERNGQLYLPTRRELRTSQFLVDDLPLPVTCYERADARIEWKVTGDPTDSGSVLSLIDVQVAEEGWSLVISVRPFNPEGAALLDHIEHRSTPEFDSLFVNDREEIRFLERPDDVHVSNLETGDAYFVRTSRTEASCPYGLATALLRYRLQPGHRRLAFHARTYEQIVPAQVDPFDDMTSVEGTRKTEVRDFGKPRRKIRASFVLRKELPITDRYRVVDDVAGDFDRSKQLWQEKVDNASHFQSARETWNRAAKIHTGFVLSLQTEKKVTPGVFTYRQFWFRDAAYMLSALSGWNLLKEARTVLETYPARQFKDGFFKSHEGEWDSNGQAIWTITDYYRKSGDRELLEDVFSSLVHGAGWIVRHRKKGYARKLMPPGFSAEHLGPADHYHWDNLWSIAGLRETAFAARVLGGAKEKFIRPMEVEERRYSEDFLLLTAGERQRYGLLTAAPNRGIDPGIIGSIVHLYPLELDLLPPDEVRNTVRTLYRRYFQNDLFFHPIIHSGFNIYLSLQVAQSFLRLGQLKTARRIFRRVLQMRTDLWTYPEAIHPRTGGGVMGDGFHGWASAEMLLLLREFVVGERKTRTGSVIELFRGMRGRELFDAPLLFGPFPIRGGHIVIQGELTKKGGRLSVDLEAVSLDGEDALVIHLPYEKEKSSEKGRPLDVSRIRVKGGSFELNESALTIHQPAPHIEIEILKS</sequence>
<dbReference type="InterPro" id="IPR012341">
    <property type="entry name" value="6hp_glycosidase-like_sf"/>
</dbReference>
<name>A0A833LWR4_9LEPT</name>
<organism evidence="1 2">
    <name type="scientific">Leptonema illini</name>
    <dbReference type="NCBI Taxonomy" id="183"/>
    <lineage>
        <taxon>Bacteria</taxon>
        <taxon>Pseudomonadati</taxon>
        <taxon>Spirochaetota</taxon>
        <taxon>Spirochaetia</taxon>
        <taxon>Leptospirales</taxon>
        <taxon>Leptospiraceae</taxon>
        <taxon>Leptonema</taxon>
    </lineage>
</organism>
<reference evidence="1 2" key="1">
    <citation type="submission" date="2019-10" db="EMBL/GenBank/DDBJ databases">
        <title>Extracellular Electron Transfer in a Candidatus Methanoperedens spp. Enrichment Culture.</title>
        <authorList>
            <person name="Berger S."/>
            <person name="Rangel Shaw D."/>
            <person name="Berben T."/>
            <person name="In 'T Zandt M."/>
            <person name="Frank J."/>
            <person name="Reimann J."/>
            <person name="Jetten M.S.M."/>
            <person name="Welte C.U."/>
        </authorList>
    </citation>
    <scope>NUCLEOTIDE SEQUENCE [LARGE SCALE GENOMIC DNA]</scope>
    <source>
        <strain evidence="1">SB12</strain>
    </source>
</reference>
<dbReference type="GO" id="GO:0005975">
    <property type="term" value="P:carbohydrate metabolic process"/>
    <property type="evidence" value="ECO:0007669"/>
    <property type="project" value="InterPro"/>
</dbReference>
<dbReference type="InterPro" id="IPR008928">
    <property type="entry name" value="6-hairpin_glycosidase_sf"/>
</dbReference>
<evidence type="ECO:0000313" key="1">
    <source>
        <dbReference type="EMBL" id="KAB2929709.1"/>
    </source>
</evidence>
<gene>
    <name evidence="1" type="ORF">F9K24_18960</name>
</gene>